<evidence type="ECO:0000259" key="5">
    <source>
        <dbReference type="Pfam" id="PF00557"/>
    </source>
</evidence>
<dbReference type="PROSITE" id="PS00680">
    <property type="entry name" value="MAP_1"/>
    <property type="match status" value="1"/>
</dbReference>
<accession>A0AAD5U0A5</accession>
<reference evidence="6" key="1">
    <citation type="submission" date="2020-05" db="EMBL/GenBank/DDBJ databases">
        <title>Phylogenomic resolution of chytrid fungi.</title>
        <authorList>
            <person name="Stajich J.E."/>
            <person name="Amses K."/>
            <person name="Simmons R."/>
            <person name="Seto K."/>
            <person name="Myers J."/>
            <person name="Bonds A."/>
            <person name="Quandt C.A."/>
            <person name="Barry K."/>
            <person name="Liu P."/>
            <person name="Grigoriev I."/>
            <person name="Longcore J.E."/>
            <person name="James T.Y."/>
        </authorList>
    </citation>
    <scope>NUCLEOTIDE SEQUENCE</scope>
    <source>
        <strain evidence="6">JEL0476</strain>
    </source>
</reference>
<organism evidence="6 7">
    <name type="scientific">Clydaea vesicula</name>
    <dbReference type="NCBI Taxonomy" id="447962"/>
    <lineage>
        <taxon>Eukaryota</taxon>
        <taxon>Fungi</taxon>
        <taxon>Fungi incertae sedis</taxon>
        <taxon>Chytridiomycota</taxon>
        <taxon>Chytridiomycota incertae sedis</taxon>
        <taxon>Chytridiomycetes</taxon>
        <taxon>Lobulomycetales</taxon>
        <taxon>Lobulomycetaceae</taxon>
        <taxon>Clydaea</taxon>
    </lineage>
</organism>
<dbReference type="GO" id="GO:0070006">
    <property type="term" value="F:metalloaminopeptidase activity"/>
    <property type="evidence" value="ECO:0007669"/>
    <property type="project" value="InterPro"/>
</dbReference>
<keyword evidence="2" id="KW-0645">Protease</keyword>
<dbReference type="InterPro" id="IPR000994">
    <property type="entry name" value="Pept_M24"/>
</dbReference>
<dbReference type="InterPro" id="IPR001714">
    <property type="entry name" value="Pept_M24_MAP"/>
</dbReference>
<keyword evidence="3" id="KW-0479">Metal-binding</keyword>
<dbReference type="Pfam" id="PF00557">
    <property type="entry name" value="Peptidase_M24"/>
    <property type="match status" value="1"/>
</dbReference>
<dbReference type="EMBL" id="JADGJW010000310">
    <property type="protein sequence ID" value="KAJ3220224.1"/>
    <property type="molecule type" value="Genomic_DNA"/>
</dbReference>
<proteinExistence type="predicted"/>
<sequence length="97" mass="11143">KIAITNGFQVQKDFCGHGIGKEFHEPPMVYHYYDKDLTDITMQPGMSFTIEPMFCEGTAEVEFWKDGWTCVTRDDLRSAQFEHTVLITTTGCEVLTR</sequence>
<comment type="caution">
    <text evidence="6">The sequence shown here is derived from an EMBL/GenBank/DDBJ whole genome shotgun (WGS) entry which is preliminary data.</text>
</comment>
<dbReference type="Proteomes" id="UP001211065">
    <property type="component" value="Unassembled WGS sequence"/>
</dbReference>
<evidence type="ECO:0000256" key="2">
    <source>
        <dbReference type="ARBA" id="ARBA00022670"/>
    </source>
</evidence>
<evidence type="ECO:0000256" key="3">
    <source>
        <dbReference type="ARBA" id="ARBA00022723"/>
    </source>
</evidence>
<evidence type="ECO:0000313" key="6">
    <source>
        <dbReference type="EMBL" id="KAJ3220224.1"/>
    </source>
</evidence>
<gene>
    <name evidence="6" type="primary">METAP1_2</name>
    <name evidence="6" type="ORF">HK099_004426</name>
</gene>
<evidence type="ECO:0000313" key="7">
    <source>
        <dbReference type="Proteomes" id="UP001211065"/>
    </source>
</evidence>
<keyword evidence="4" id="KW-0378">Hydrolase</keyword>
<dbReference type="AlphaFoldDB" id="A0AAD5U0A5"/>
<dbReference type="GO" id="GO:0046872">
    <property type="term" value="F:metal ion binding"/>
    <property type="evidence" value="ECO:0007669"/>
    <property type="project" value="UniProtKB-KW"/>
</dbReference>
<evidence type="ECO:0000256" key="1">
    <source>
        <dbReference type="ARBA" id="ARBA00022438"/>
    </source>
</evidence>
<keyword evidence="1 6" id="KW-0031">Aminopeptidase</keyword>
<dbReference type="PANTHER" id="PTHR43330">
    <property type="entry name" value="METHIONINE AMINOPEPTIDASE"/>
    <property type="match status" value="1"/>
</dbReference>
<protein>
    <submittedName>
        <fullName evidence="6">Methionine aminopeptidase 1</fullName>
    </submittedName>
</protein>
<name>A0AAD5U0A5_9FUNG</name>
<dbReference type="GO" id="GO:0006508">
    <property type="term" value="P:proteolysis"/>
    <property type="evidence" value="ECO:0007669"/>
    <property type="project" value="UniProtKB-KW"/>
</dbReference>
<dbReference type="PRINTS" id="PR00599">
    <property type="entry name" value="MAPEPTIDASE"/>
</dbReference>
<dbReference type="SUPFAM" id="SSF55920">
    <property type="entry name" value="Creatinase/aminopeptidase"/>
    <property type="match status" value="1"/>
</dbReference>
<keyword evidence="7" id="KW-1185">Reference proteome</keyword>
<dbReference type="InterPro" id="IPR002467">
    <property type="entry name" value="Pept_M24A_MAP1"/>
</dbReference>
<dbReference type="PANTHER" id="PTHR43330:SF8">
    <property type="entry name" value="METHIONINE AMINOPEPTIDASE 1D, MITOCHONDRIAL"/>
    <property type="match status" value="1"/>
</dbReference>
<feature type="domain" description="Peptidase M24" evidence="5">
    <location>
        <begin position="5"/>
        <end position="88"/>
    </location>
</feature>
<dbReference type="InterPro" id="IPR036005">
    <property type="entry name" value="Creatinase/aminopeptidase-like"/>
</dbReference>
<feature type="non-terminal residue" evidence="6">
    <location>
        <position position="1"/>
    </location>
</feature>
<dbReference type="Gene3D" id="3.90.230.10">
    <property type="entry name" value="Creatinase/methionine aminopeptidase superfamily"/>
    <property type="match status" value="1"/>
</dbReference>
<evidence type="ECO:0000256" key="4">
    <source>
        <dbReference type="ARBA" id="ARBA00022801"/>
    </source>
</evidence>